<proteinExistence type="predicted"/>
<name>A0ABC9BST4_9POAL</name>
<protein>
    <submittedName>
        <fullName evidence="2">Uncharacterized protein</fullName>
    </submittedName>
</protein>
<accession>A0ABC9BST4</accession>
<keyword evidence="3" id="KW-1185">Reference proteome</keyword>
<feature type="region of interest" description="Disordered" evidence="1">
    <location>
        <begin position="1"/>
        <end position="20"/>
    </location>
</feature>
<dbReference type="EMBL" id="OZ075137">
    <property type="protein sequence ID" value="CAL5007314.1"/>
    <property type="molecule type" value="Genomic_DNA"/>
</dbReference>
<organism evidence="2 3">
    <name type="scientific">Urochloa decumbens</name>
    <dbReference type="NCBI Taxonomy" id="240449"/>
    <lineage>
        <taxon>Eukaryota</taxon>
        <taxon>Viridiplantae</taxon>
        <taxon>Streptophyta</taxon>
        <taxon>Embryophyta</taxon>
        <taxon>Tracheophyta</taxon>
        <taxon>Spermatophyta</taxon>
        <taxon>Magnoliopsida</taxon>
        <taxon>Liliopsida</taxon>
        <taxon>Poales</taxon>
        <taxon>Poaceae</taxon>
        <taxon>PACMAD clade</taxon>
        <taxon>Panicoideae</taxon>
        <taxon>Panicodae</taxon>
        <taxon>Paniceae</taxon>
        <taxon>Melinidinae</taxon>
        <taxon>Urochloa</taxon>
    </lineage>
</organism>
<reference evidence="2" key="1">
    <citation type="submission" date="2024-10" db="EMBL/GenBank/DDBJ databases">
        <authorList>
            <person name="Ryan C."/>
        </authorList>
    </citation>
    <scope>NUCLEOTIDE SEQUENCE [LARGE SCALE GENOMIC DNA]</scope>
</reference>
<dbReference type="AlphaFoldDB" id="A0ABC9BST4"/>
<evidence type="ECO:0000256" key="1">
    <source>
        <dbReference type="SAM" id="MobiDB-lite"/>
    </source>
</evidence>
<gene>
    <name evidence="2" type="ORF">URODEC1_LOCUS68432</name>
</gene>
<evidence type="ECO:0000313" key="2">
    <source>
        <dbReference type="EMBL" id="CAL5007314.1"/>
    </source>
</evidence>
<dbReference type="Proteomes" id="UP001497457">
    <property type="component" value="Chromosome 27b"/>
</dbReference>
<sequence>MDKGKSIVKDPVSLAPESSQAHDSVVKGPIVVDISRKSILRQMVSKIGATIRTEGIVKLDKTKRVAWLTVEFPPKEGTTGAVEVEAFQGIACATDYEAEENVSEIAISHFISQLNIHINDVNYPCFLEAYRQLHHSLSWSQILHIKYQMLRIEKNGLFNAHRDLLKRLSSICASYGDILPLAPCAPMTHPPSIYVEPVMYTGAKPPETRHEQLARELFNIIQENTPNGNPIID</sequence>
<evidence type="ECO:0000313" key="3">
    <source>
        <dbReference type="Proteomes" id="UP001497457"/>
    </source>
</evidence>